<dbReference type="RefSeq" id="XP_016763835.1">
    <property type="nucleotide sequence ID" value="XM_016902412.1"/>
</dbReference>
<keyword evidence="6 7" id="KW-0472">Membrane</keyword>
<sequence length="448" mass="51259">MGYFRRPRRKYLLELLALTIVLGLLYFFFHGPHPEYDRPAARSKEEAGKALPCSQLPGANDVVVALKTSTAELEERLPTLLETTLLCYPTYIIFSDWKETYRGHLILDVLDSVDQKIKHSHPDFELWRRLQAGGPDVLEDEELWNSENTTRRLDKWKWLPMIQKTYAEHPDRKWYVFLETDTYIFWSNLLSWLDTLDSAEPHYIGARKKTHNLSYALASAGFVLSHAAVKAAVEMFDKNKVIWEGLTEESPSGDEIVGGLLEAAAAPLNPAWPIFQRHRPAEMDYTTHSDGRRLWCYPSISHHGLVPAEVAELWKFEQQWLADKPQTIIRHRDVFESYIMPRLLVRSGRVDDWDNFSGNFSEGVPADSVDVCREICVARLECVQFAFSNGTCEFSPIPRMGAHRTGVSSRWMLARAQEFADSMEACTGEELWLSRDASAENTDSVASV</sequence>
<dbReference type="GO" id="GO:0016020">
    <property type="term" value="C:membrane"/>
    <property type="evidence" value="ECO:0007669"/>
    <property type="project" value="UniProtKB-SubCell"/>
</dbReference>
<keyword evidence="8" id="KW-0808">Transferase</keyword>
<dbReference type="GO" id="GO:0016740">
    <property type="term" value="F:transferase activity"/>
    <property type="evidence" value="ECO:0007669"/>
    <property type="project" value="UniProtKB-KW"/>
</dbReference>
<dbReference type="OMA" id="WHSERTT"/>
<evidence type="ECO:0000313" key="9">
    <source>
        <dbReference type="Proteomes" id="UP000016931"/>
    </source>
</evidence>
<dbReference type="HOGENOM" id="CLU_022549_3_1_1"/>
<comment type="subcellular location">
    <subcellularLocation>
        <location evidence="1">Membrane</location>
        <topology evidence="1">Single-pass type II membrane protein</topology>
    </subcellularLocation>
</comment>
<dbReference type="PANTHER" id="PTHR23033">
    <property type="entry name" value="BETA1,3-GALACTOSYLTRANSFERASE"/>
    <property type="match status" value="1"/>
</dbReference>
<evidence type="ECO:0000313" key="8">
    <source>
        <dbReference type="EMBL" id="EMF15714.1"/>
    </source>
</evidence>
<comment type="similarity">
    <text evidence="2">Belongs to the glycosyltransferase 31 family. Beta3-Gal-T subfamily.</text>
</comment>
<dbReference type="GeneID" id="27899549"/>
<proteinExistence type="inferred from homology"/>
<keyword evidence="3 7" id="KW-0812">Transmembrane</keyword>
<dbReference type="InterPro" id="IPR026050">
    <property type="entry name" value="C1GALT1/C1GALT1_chp1"/>
</dbReference>
<evidence type="ECO:0000256" key="1">
    <source>
        <dbReference type="ARBA" id="ARBA00004606"/>
    </source>
</evidence>
<dbReference type="EMBL" id="KB456261">
    <property type="protein sequence ID" value="EMF15714.1"/>
    <property type="molecule type" value="Genomic_DNA"/>
</dbReference>
<name>M3DD20_SPHMS</name>
<dbReference type="Proteomes" id="UP000016931">
    <property type="component" value="Unassembled WGS sequence"/>
</dbReference>
<protein>
    <submittedName>
        <fullName evidence="8">Glycosyltransferase family 31 protein</fullName>
    </submittedName>
</protein>
<feature type="transmembrane region" description="Helical" evidence="7">
    <location>
        <begin position="12"/>
        <end position="29"/>
    </location>
</feature>
<dbReference type="Gene3D" id="3.90.550.50">
    <property type="match status" value="1"/>
</dbReference>
<dbReference type="eggNOG" id="KOG2246">
    <property type="taxonomic scope" value="Eukaryota"/>
</dbReference>
<evidence type="ECO:0000256" key="4">
    <source>
        <dbReference type="ARBA" id="ARBA00022968"/>
    </source>
</evidence>
<evidence type="ECO:0000256" key="7">
    <source>
        <dbReference type="SAM" id="Phobius"/>
    </source>
</evidence>
<reference evidence="8 9" key="1">
    <citation type="journal article" date="2012" name="PLoS Pathog.">
        <title>Diverse lifestyles and strategies of plant pathogenesis encoded in the genomes of eighteen Dothideomycetes fungi.</title>
        <authorList>
            <person name="Ohm R.A."/>
            <person name="Feau N."/>
            <person name="Henrissat B."/>
            <person name="Schoch C.L."/>
            <person name="Horwitz B.A."/>
            <person name="Barry K.W."/>
            <person name="Condon B.J."/>
            <person name="Copeland A.C."/>
            <person name="Dhillon B."/>
            <person name="Glaser F."/>
            <person name="Hesse C.N."/>
            <person name="Kosti I."/>
            <person name="LaButti K."/>
            <person name="Lindquist E.A."/>
            <person name="Lucas S."/>
            <person name="Salamov A.A."/>
            <person name="Bradshaw R.E."/>
            <person name="Ciuffetti L."/>
            <person name="Hamelin R.C."/>
            <person name="Kema G.H.J."/>
            <person name="Lawrence C."/>
            <person name="Scott J.A."/>
            <person name="Spatafora J.W."/>
            <person name="Turgeon B.G."/>
            <person name="de Wit P.J.G.M."/>
            <person name="Zhong S."/>
            <person name="Goodwin S.B."/>
            <person name="Grigoriev I.V."/>
        </authorList>
    </citation>
    <scope>NUCLEOTIDE SEQUENCE [LARGE SCALE GENOMIC DNA]</scope>
    <source>
        <strain evidence="8 9">SO2202</strain>
    </source>
</reference>
<keyword evidence="5 7" id="KW-1133">Transmembrane helix</keyword>
<dbReference type="PANTHER" id="PTHR23033:SF47">
    <property type="entry name" value="APPLE DOMAIN-CONTAINING PROTEIN-RELATED"/>
    <property type="match status" value="1"/>
</dbReference>
<evidence type="ECO:0000256" key="3">
    <source>
        <dbReference type="ARBA" id="ARBA00022692"/>
    </source>
</evidence>
<keyword evidence="4" id="KW-0735">Signal-anchor</keyword>
<evidence type="ECO:0000256" key="6">
    <source>
        <dbReference type="ARBA" id="ARBA00023136"/>
    </source>
</evidence>
<organism evidence="8 9">
    <name type="scientific">Sphaerulina musiva (strain SO2202)</name>
    <name type="common">Poplar stem canker fungus</name>
    <name type="synonym">Septoria musiva</name>
    <dbReference type="NCBI Taxonomy" id="692275"/>
    <lineage>
        <taxon>Eukaryota</taxon>
        <taxon>Fungi</taxon>
        <taxon>Dikarya</taxon>
        <taxon>Ascomycota</taxon>
        <taxon>Pezizomycotina</taxon>
        <taxon>Dothideomycetes</taxon>
        <taxon>Dothideomycetidae</taxon>
        <taxon>Mycosphaerellales</taxon>
        <taxon>Mycosphaerellaceae</taxon>
        <taxon>Sphaerulina</taxon>
    </lineage>
</organism>
<dbReference type="AlphaFoldDB" id="M3DD20"/>
<evidence type="ECO:0000256" key="2">
    <source>
        <dbReference type="ARBA" id="ARBA00006462"/>
    </source>
</evidence>
<evidence type="ECO:0000256" key="5">
    <source>
        <dbReference type="ARBA" id="ARBA00022989"/>
    </source>
</evidence>
<accession>M3DD20</accession>
<gene>
    <name evidence="8" type="ORF">SEPMUDRAFT_131342</name>
</gene>
<keyword evidence="9" id="KW-1185">Reference proteome</keyword>
<dbReference type="OrthoDB" id="414175at2759"/>